<keyword evidence="4 9" id="KW-0732">Signal</keyword>
<sequence length="448" mass="49591">MRRWPLLLLPAVAARLSSLPEDPYAFPKFAVDFLDHLPVPNDTAQRWLANGIRGGQREFLGQPWEDPRHPPALGNGNEQQAVLTEDVVSTPDVSNDFSLDFMKMGADEYICLIPKPLEHLDVEEEAEEEPEPMHTWSLLLPLVGNCLYHRQPWFTYSYCHNKEIRQFRELIQARPAAGAAHHPEEDPTWESYTLGRAPEAAIEPGAELTVAQQDAIAANVELARSTGSRYLVQRWGDGTVCDKSGKPREVEVQFHCSMTTTDAIAFVKETKTCAYVLVVHTPRLCGEPGFMSKKDAGEQATISCRQIVAEDRAAEAGTRLSAGTDHPLKLARPKPVLPVPAAKGSGSGGTIDGLLDAKHSDALRKAIGTLKDGDWKSGTPIEMEMVEDEEGNIVVQFYDGLEDIEEGGDVVADMIVKALRDEGFNIRVATEEEEHQHSKNKKKRVDEN</sequence>
<dbReference type="Pfam" id="PF07915">
    <property type="entry name" value="PRKCSH"/>
    <property type="match status" value="1"/>
</dbReference>
<evidence type="ECO:0000313" key="13">
    <source>
        <dbReference type="Proteomes" id="UP001295794"/>
    </source>
</evidence>
<evidence type="ECO:0000313" key="12">
    <source>
        <dbReference type="EMBL" id="CAK5277732.1"/>
    </source>
</evidence>
<dbReference type="PROSITE" id="PS51914">
    <property type="entry name" value="MRH"/>
    <property type="match status" value="1"/>
</dbReference>
<evidence type="ECO:0000256" key="5">
    <source>
        <dbReference type="ARBA" id="ARBA00022734"/>
    </source>
</evidence>
<dbReference type="PANTHER" id="PTHR15414">
    <property type="entry name" value="OS-9-RELATED"/>
    <property type="match status" value="1"/>
</dbReference>
<feature type="region of interest" description="Disordered" evidence="8">
    <location>
        <begin position="429"/>
        <end position="448"/>
    </location>
</feature>
<evidence type="ECO:0000313" key="11">
    <source>
        <dbReference type="EMBL" id="CAK5264261.1"/>
    </source>
</evidence>
<comment type="similarity">
    <text evidence="2">Belongs to the OS-9 family.</text>
</comment>
<dbReference type="GO" id="GO:0030970">
    <property type="term" value="P:retrograde protein transport, ER to cytosol"/>
    <property type="evidence" value="ECO:0007669"/>
    <property type="project" value="TreeGrafter"/>
</dbReference>
<gene>
    <name evidence="12" type="ORF">MYCIT1_LOCUS26808</name>
    <name evidence="11" type="ORF">MYCIT1_LOCUS4266</name>
</gene>
<dbReference type="EMBL" id="CAVNYO010000049">
    <property type="protein sequence ID" value="CAK5264261.1"/>
    <property type="molecule type" value="Genomic_DNA"/>
</dbReference>
<name>A0AAD2HKU8_9AGAR</name>
<evidence type="ECO:0000256" key="9">
    <source>
        <dbReference type="SAM" id="SignalP"/>
    </source>
</evidence>
<dbReference type="GO" id="GO:0005788">
    <property type="term" value="C:endoplasmic reticulum lumen"/>
    <property type="evidence" value="ECO:0007669"/>
    <property type="project" value="TreeGrafter"/>
</dbReference>
<keyword evidence="7" id="KW-1015">Disulfide bond</keyword>
<dbReference type="EMBL" id="CAVNYO010000419">
    <property type="protein sequence ID" value="CAK5277732.1"/>
    <property type="molecule type" value="Genomic_DNA"/>
</dbReference>
<dbReference type="Gene3D" id="2.70.130.10">
    <property type="entry name" value="Mannose-6-phosphate receptor binding domain"/>
    <property type="match status" value="1"/>
</dbReference>
<dbReference type="InterPro" id="IPR009011">
    <property type="entry name" value="Man6P_isomerase_rcpt-bd_dom_sf"/>
</dbReference>
<dbReference type="InterPro" id="IPR045149">
    <property type="entry name" value="OS-9-like"/>
</dbReference>
<dbReference type="SUPFAM" id="SSF50911">
    <property type="entry name" value="Mannose 6-phosphate receptor domain"/>
    <property type="match status" value="1"/>
</dbReference>
<feature type="region of interest" description="Disordered" evidence="8">
    <location>
        <begin position="324"/>
        <end position="344"/>
    </location>
</feature>
<evidence type="ECO:0000256" key="6">
    <source>
        <dbReference type="ARBA" id="ARBA00022824"/>
    </source>
</evidence>
<evidence type="ECO:0000256" key="1">
    <source>
        <dbReference type="ARBA" id="ARBA00004367"/>
    </source>
</evidence>
<keyword evidence="13" id="KW-1185">Reference proteome</keyword>
<dbReference type="AlphaFoldDB" id="A0AAD2HKU8"/>
<dbReference type="Proteomes" id="UP001295794">
    <property type="component" value="Unassembled WGS sequence"/>
</dbReference>
<feature type="compositionally biased region" description="Basic residues" evidence="8">
    <location>
        <begin position="438"/>
        <end position="448"/>
    </location>
</feature>
<proteinExistence type="inferred from homology"/>
<dbReference type="GO" id="GO:0030968">
    <property type="term" value="P:endoplasmic reticulum unfolded protein response"/>
    <property type="evidence" value="ECO:0007669"/>
    <property type="project" value="InterPro"/>
</dbReference>
<comment type="caution">
    <text evidence="12">The sequence shown here is derived from an EMBL/GenBank/DDBJ whole genome shotgun (WGS) entry which is preliminary data.</text>
</comment>
<accession>A0AAD2HKU8</accession>
<feature type="chain" id="PRO_5042440770" description="Protein OS-9 homolog" evidence="9">
    <location>
        <begin position="19"/>
        <end position="448"/>
    </location>
</feature>
<protein>
    <recommendedName>
        <fullName evidence="3">Protein OS-9 homolog</fullName>
    </recommendedName>
</protein>
<keyword evidence="5" id="KW-0430">Lectin</keyword>
<evidence type="ECO:0000256" key="7">
    <source>
        <dbReference type="ARBA" id="ARBA00023157"/>
    </source>
</evidence>
<evidence type="ECO:0000256" key="3">
    <source>
        <dbReference type="ARBA" id="ARBA00018727"/>
    </source>
</evidence>
<keyword evidence="6" id="KW-0256">Endoplasmic reticulum</keyword>
<feature type="domain" description="MRH" evidence="10">
    <location>
        <begin position="144"/>
        <end position="287"/>
    </location>
</feature>
<evidence type="ECO:0000256" key="4">
    <source>
        <dbReference type="ARBA" id="ARBA00022729"/>
    </source>
</evidence>
<reference evidence="12" key="1">
    <citation type="submission" date="2023-11" db="EMBL/GenBank/DDBJ databases">
        <authorList>
            <person name="De Vega J J."/>
            <person name="De Vega J J."/>
        </authorList>
    </citation>
    <scope>NUCLEOTIDE SEQUENCE</scope>
</reference>
<dbReference type="InterPro" id="IPR044865">
    <property type="entry name" value="MRH_dom"/>
</dbReference>
<feature type="signal peptide" evidence="9">
    <location>
        <begin position="1"/>
        <end position="18"/>
    </location>
</feature>
<dbReference type="GO" id="GO:0005789">
    <property type="term" value="C:endoplasmic reticulum membrane"/>
    <property type="evidence" value="ECO:0007669"/>
    <property type="project" value="UniProtKB-SubCell"/>
</dbReference>
<organism evidence="12 13">
    <name type="scientific">Mycena citricolor</name>
    <dbReference type="NCBI Taxonomy" id="2018698"/>
    <lineage>
        <taxon>Eukaryota</taxon>
        <taxon>Fungi</taxon>
        <taxon>Dikarya</taxon>
        <taxon>Basidiomycota</taxon>
        <taxon>Agaricomycotina</taxon>
        <taxon>Agaricomycetes</taxon>
        <taxon>Agaricomycetidae</taxon>
        <taxon>Agaricales</taxon>
        <taxon>Marasmiineae</taxon>
        <taxon>Mycenaceae</taxon>
        <taxon>Mycena</taxon>
    </lineage>
</organism>
<evidence type="ECO:0000259" key="10">
    <source>
        <dbReference type="PROSITE" id="PS51914"/>
    </source>
</evidence>
<evidence type="ECO:0000256" key="2">
    <source>
        <dbReference type="ARBA" id="ARBA00009918"/>
    </source>
</evidence>
<dbReference type="InterPro" id="IPR012913">
    <property type="entry name" value="OS9-like_dom"/>
</dbReference>
<evidence type="ECO:0000256" key="8">
    <source>
        <dbReference type="SAM" id="MobiDB-lite"/>
    </source>
</evidence>
<comment type="subcellular location">
    <subcellularLocation>
        <location evidence="1">Endoplasmic reticulum membrane</location>
        <topology evidence="1">Peripheral membrane protein</topology>
        <orientation evidence="1">Lumenal side</orientation>
    </subcellularLocation>
</comment>
<dbReference type="GO" id="GO:0030246">
    <property type="term" value="F:carbohydrate binding"/>
    <property type="evidence" value="ECO:0007669"/>
    <property type="project" value="UniProtKB-KW"/>
</dbReference>
<dbReference type="PANTHER" id="PTHR15414:SF0">
    <property type="entry name" value="ENDOPLASMIC RETICULUM LECTIN 1"/>
    <property type="match status" value="1"/>
</dbReference>